<evidence type="ECO:0000259" key="3">
    <source>
        <dbReference type="PROSITE" id="PS51998"/>
    </source>
</evidence>
<name>A0AAV5QVZ0_9ASCO</name>
<gene>
    <name evidence="4" type="ORF">DASC09_056990</name>
</gene>
<evidence type="ECO:0000256" key="1">
    <source>
        <dbReference type="SAM" id="MobiDB-lite"/>
    </source>
</evidence>
<feature type="compositionally biased region" description="Basic residues" evidence="1">
    <location>
        <begin position="100"/>
        <end position="109"/>
    </location>
</feature>
<protein>
    <submittedName>
        <fullName evidence="4">Tri1 protein</fullName>
    </submittedName>
</protein>
<evidence type="ECO:0000313" key="4">
    <source>
        <dbReference type="EMBL" id="GMM38360.1"/>
    </source>
</evidence>
<dbReference type="InterPro" id="IPR014876">
    <property type="entry name" value="DEK_C"/>
</dbReference>
<dbReference type="EMBL" id="BTFZ01000019">
    <property type="protein sequence ID" value="GMM38360.1"/>
    <property type="molecule type" value="Genomic_DNA"/>
</dbReference>
<evidence type="ECO:0000259" key="2">
    <source>
        <dbReference type="PROSITE" id="PS51925"/>
    </source>
</evidence>
<reference evidence="4 5" key="1">
    <citation type="journal article" date="2023" name="Elife">
        <title>Identification of key yeast species and microbe-microbe interactions impacting larval growth of Drosophila in the wild.</title>
        <authorList>
            <person name="Mure A."/>
            <person name="Sugiura Y."/>
            <person name="Maeda R."/>
            <person name="Honda K."/>
            <person name="Sakurai N."/>
            <person name="Takahashi Y."/>
            <person name="Watada M."/>
            <person name="Katoh T."/>
            <person name="Gotoh A."/>
            <person name="Gotoh Y."/>
            <person name="Taniguchi I."/>
            <person name="Nakamura K."/>
            <person name="Hayashi T."/>
            <person name="Katayama T."/>
            <person name="Uemura T."/>
            <person name="Hattori Y."/>
        </authorList>
    </citation>
    <scope>NUCLEOTIDE SEQUENCE [LARGE SCALE GENOMIC DNA]</scope>
    <source>
        <strain evidence="4 5">SC-9</strain>
    </source>
</reference>
<feature type="domain" description="DEK-C" evidence="3">
    <location>
        <begin position="14"/>
        <end position="69"/>
    </location>
</feature>
<proteinExistence type="predicted"/>
<dbReference type="Pfam" id="PF08766">
    <property type="entry name" value="DEK_C"/>
    <property type="match status" value="1"/>
</dbReference>
<dbReference type="SMART" id="SM00151">
    <property type="entry name" value="SWIB"/>
    <property type="match status" value="1"/>
</dbReference>
<dbReference type="RefSeq" id="XP_064855356.1">
    <property type="nucleotide sequence ID" value="XM_064999284.1"/>
</dbReference>
<accession>A0AAV5QVZ0</accession>
<evidence type="ECO:0000313" key="5">
    <source>
        <dbReference type="Proteomes" id="UP001360560"/>
    </source>
</evidence>
<dbReference type="SUPFAM" id="SSF47592">
    <property type="entry name" value="SWIB/MDM2 domain"/>
    <property type="match status" value="1"/>
</dbReference>
<keyword evidence="5" id="KW-1185">Reference proteome</keyword>
<dbReference type="PROSITE" id="PS51998">
    <property type="entry name" value="DEK_C"/>
    <property type="match status" value="1"/>
</dbReference>
<dbReference type="InterPro" id="IPR019835">
    <property type="entry name" value="SWIB_domain"/>
</dbReference>
<dbReference type="Gene3D" id="1.10.245.10">
    <property type="entry name" value="SWIB/MDM2 domain"/>
    <property type="match status" value="1"/>
</dbReference>
<organism evidence="4 5">
    <name type="scientific">Saccharomycopsis crataegensis</name>
    <dbReference type="NCBI Taxonomy" id="43959"/>
    <lineage>
        <taxon>Eukaryota</taxon>
        <taxon>Fungi</taxon>
        <taxon>Dikarya</taxon>
        <taxon>Ascomycota</taxon>
        <taxon>Saccharomycotina</taxon>
        <taxon>Saccharomycetes</taxon>
        <taxon>Saccharomycopsidaceae</taxon>
        <taxon>Saccharomycopsis</taxon>
    </lineage>
</organism>
<feature type="compositionally biased region" description="Basic and acidic residues" evidence="1">
    <location>
        <begin position="76"/>
        <end position="86"/>
    </location>
</feature>
<dbReference type="SUPFAM" id="SSF109715">
    <property type="entry name" value="DEK C-terminal domain"/>
    <property type="match status" value="1"/>
</dbReference>
<feature type="region of interest" description="Disordered" evidence="1">
    <location>
        <begin position="128"/>
        <end position="152"/>
    </location>
</feature>
<feature type="domain" description="DM2" evidence="2">
    <location>
        <begin position="147"/>
        <end position="224"/>
    </location>
</feature>
<sequence>MSSTLPPTESPDNSSSLQKYVPMIDAILSVSDLHEVTVKKIRNALQALFVIDLGPEKKPLASLIMERYYKLVDERESKAATKKSDDNDSDSGLEGDKSSNKRIKRQRKKKIDDEILATKLHASLNSRNLRKAHSYISPPPPRPKRGGGMPQSLLSNELKAFLNVDCPLPRTDIVKRVWAYIKEHDLQNPKDRREILCDENMRPVFGKKVTIFSMNKVLSKHLFSENEMTFRTNSPKDPDNDPGDD</sequence>
<dbReference type="GeneID" id="90076349"/>
<dbReference type="InterPro" id="IPR003121">
    <property type="entry name" value="SWIB_MDM2_domain"/>
</dbReference>
<dbReference type="CDD" id="cd10567">
    <property type="entry name" value="SWIB-MDM2_like"/>
    <property type="match status" value="1"/>
</dbReference>
<dbReference type="PROSITE" id="PS51925">
    <property type="entry name" value="SWIB_MDM2"/>
    <property type="match status" value="1"/>
</dbReference>
<dbReference type="InterPro" id="IPR036885">
    <property type="entry name" value="SWIB_MDM2_dom_sf"/>
</dbReference>
<dbReference type="Pfam" id="PF02201">
    <property type="entry name" value="SWIB"/>
    <property type="match status" value="1"/>
</dbReference>
<comment type="caution">
    <text evidence="4">The sequence shown here is derived from an EMBL/GenBank/DDBJ whole genome shotgun (WGS) entry which is preliminary data.</text>
</comment>
<feature type="region of interest" description="Disordered" evidence="1">
    <location>
        <begin position="76"/>
        <end position="110"/>
    </location>
</feature>
<dbReference type="AlphaFoldDB" id="A0AAV5QVZ0"/>
<dbReference type="Proteomes" id="UP001360560">
    <property type="component" value="Unassembled WGS sequence"/>
</dbReference>
<dbReference type="PANTHER" id="PTHR13844">
    <property type="entry name" value="SWI/SNF-RELATED MATRIX-ASSOCIATED ACTIN-DEPENDENT REGULATOR OF CHROMATIN SUBFAMILY D"/>
    <property type="match status" value="1"/>
</dbReference>